<dbReference type="EnsemblMetazoa" id="GPPI039135-RA">
    <property type="protein sequence ID" value="GPPI039135-PA"/>
    <property type="gene ID" value="GPPI039135"/>
</dbReference>
<feature type="compositionally biased region" description="Low complexity" evidence="1">
    <location>
        <begin position="142"/>
        <end position="157"/>
    </location>
</feature>
<accession>A0A1B0BSD6</accession>
<reference evidence="2" key="2">
    <citation type="submission" date="2020-05" db="UniProtKB">
        <authorList>
            <consortium name="EnsemblMetazoa"/>
        </authorList>
    </citation>
    <scope>IDENTIFICATION</scope>
    <source>
        <strain evidence="2">IAEA</strain>
    </source>
</reference>
<dbReference type="AlphaFoldDB" id="A0A1B0BSD6"/>
<reference evidence="3" key="1">
    <citation type="submission" date="2015-01" db="EMBL/GenBank/DDBJ databases">
        <authorList>
            <person name="Aksoy S."/>
            <person name="Warren W."/>
            <person name="Wilson R.K."/>
        </authorList>
    </citation>
    <scope>NUCLEOTIDE SEQUENCE [LARGE SCALE GENOMIC DNA]</scope>
    <source>
        <strain evidence="3">IAEA</strain>
    </source>
</reference>
<dbReference type="Proteomes" id="UP000092460">
    <property type="component" value="Unassembled WGS sequence"/>
</dbReference>
<keyword evidence="3" id="KW-1185">Reference proteome</keyword>
<protein>
    <submittedName>
        <fullName evidence="2">Uncharacterized protein</fullName>
    </submittedName>
</protein>
<evidence type="ECO:0000313" key="3">
    <source>
        <dbReference type="Proteomes" id="UP000092460"/>
    </source>
</evidence>
<dbReference type="EMBL" id="JXJN01019666">
    <property type="status" value="NOT_ANNOTATED_CDS"/>
    <property type="molecule type" value="Genomic_DNA"/>
</dbReference>
<sequence>MKKFIQNFRVPLCLHVDSARDYRAVDYGDVCKDPAVAVVELGRVLIESGGRTQTHGSWDVAVVVPDCPYPLYVLEHQKDLCVQDVPSCRNHLWAHRALLNLLSLVRRNTHAHLEHLGSRPRQPSIPGSPLSPFRAKSKGKVTPGSPTSPTRPSKPSMPLQPASPVGPRGPGGPVGPERPGLPDMPCSPLRPS</sequence>
<name>A0A1B0BSD6_9MUSC</name>
<dbReference type="VEuPathDB" id="VectorBase:GPPI039135"/>
<evidence type="ECO:0000256" key="1">
    <source>
        <dbReference type="SAM" id="MobiDB-lite"/>
    </source>
</evidence>
<evidence type="ECO:0000313" key="2">
    <source>
        <dbReference type="EnsemblMetazoa" id="GPPI039135-PA"/>
    </source>
</evidence>
<feature type="region of interest" description="Disordered" evidence="1">
    <location>
        <begin position="114"/>
        <end position="192"/>
    </location>
</feature>
<proteinExistence type="predicted"/>
<dbReference type="STRING" id="67801.A0A1B0BSD6"/>
<organism evidence="2 3">
    <name type="scientific">Glossina palpalis gambiensis</name>
    <dbReference type="NCBI Taxonomy" id="67801"/>
    <lineage>
        <taxon>Eukaryota</taxon>
        <taxon>Metazoa</taxon>
        <taxon>Ecdysozoa</taxon>
        <taxon>Arthropoda</taxon>
        <taxon>Hexapoda</taxon>
        <taxon>Insecta</taxon>
        <taxon>Pterygota</taxon>
        <taxon>Neoptera</taxon>
        <taxon>Endopterygota</taxon>
        <taxon>Diptera</taxon>
        <taxon>Brachycera</taxon>
        <taxon>Muscomorpha</taxon>
        <taxon>Hippoboscoidea</taxon>
        <taxon>Glossinidae</taxon>
        <taxon>Glossina</taxon>
    </lineage>
</organism>